<name>A0ABT0TE13_9FLAO</name>
<evidence type="ECO:0000313" key="2">
    <source>
        <dbReference type="EMBL" id="MCL9768856.1"/>
    </source>
</evidence>
<organism evidence="2 3">
    <name type="scientific">Flavobacterium fragile</name>
    <dbReference type="NCBI Taxonomy" id="2949085"/>
    <lineage>
        <taxon>Bacteria</taxon>
        <taxon>Pseudomonadati</taxon>
        <taxon>Bacteroidota</taxon>
        <taxon>Flavobacteriia</taxon>
        <taxon>Flavobacteriales</taxon>
        <taxon>Flavobacteriaceae</taxon>
        <taxon>Flavobacterium</taxon>
    </lineage>
</organism>
<gene>
    <name evidence="2" type="ORF">NAT47_00325</name>
</gene>
<proteinExistence type="predicted"/>
<dbReference type="PANTHER" id="PTHR32305">
    <property type="match status" value="1"/>
</dbReference>
<dbReference type="Gene3D" id="2.180.10.10">
    <property type="entry name" value="RHS repeat-associated core"/>
    <property type="match status" value="1"/>
</dbReference>
<comment type="caution">
    <text evidence="2">The sequence shown here is derived from an EMBL/GenBank/DDBJ whole genome shotgun (WGS) entry which is preliminary data.</text>
</comment>
<accession>A0ABT0TE13</accession>
<dbReference type="RefSeq" id="WP_250579359.1">
    <property type="nucleotide sequence ID" value="NZ_JAMLJN010000001.1"/>
</dbReference>
<dbReference type="PANTHER" id="PTHR32305:SF15">
    <property type="entry name" value="PROTEIN RHSA-RELATED"/>
    <property type="match status" value="1"/>
</dbReference>
<protein>
    <submittedName>
        <fullName evidence="2">RHS repeat-associated core domain-containing protein</fullName>
    </submittedName>
</protein>
<keyword evidence="3" id="KW-1185">Reference proteome</keyword>
<dbReference type="Proteomes" id="UP001203342">
    <property type="component" value="Unassembled WGS sequence"/>
</dbReference>
<feature type="region of interest" description="Disordered" evidence="1">
    <location>
        <begin position="1"/>
        <end position="21"/>
    </location>
</feature>
<reference evidence="2 3" key="1">
    <citation type="submission" date="2022-05" db="EMBL/GenBank/DDBJ databases">
        <title>Flavobacterium sp., isolated from activated sludge.</title>
        <authorList>
            <person name="Ran Q."/>
        </authorList>
    </citation>
    <scope>NUCLEOTIDE SEQUENCE [LARGE SCALE GENOMIC DNA]</scope>
    <source>
        <strain evidence="2 3">HXWNR69</strain>
    </source>
</reference>
<dbReference type="InterPro" id="IPR022385">
    <property type="entry name" value="Rhs_assc_core"/>
</dbReference>
<dbReference type="EMBL" id="JAMLJN010000001">
    <property type="protein sequence ID" value="MCL9768856.1"/>
    <property type="molecule type" value="Genomic_DNA"/>
</dbReference>
<sequence length="489" mass="57238">MLKVDDPSQSPQGFKDNYNSSGDDYKYDLNGNLKIDNNKEIHNIIYNHLNLPTEIIFSGTTNGTIYYLYNAVGQKINKLVEDEFQNETLTDYLSGFHYENGVLQFFPHAEGYVKVTGNVGRNGQIQFYFFNYVFNYTDHLGNIRLSYAQDPSNINVLKILEENHYYPFGLKHTSYNTTKYEFVEVEDGANYFINIEQLPDGYSSAYKYKYNGKELQDELGLNMYDYGARNYDPALGRWMNIDPLAEQYRRWSPYNYVMNSPMRFIDPDGMRIINGHQQSRQAALRNFTSAEEAFNSSYSNRNLKEEDFGSNKKDWKEYKESRDNLEKLEDIFKTEDKKYQAVEAHINNFMNIDPWGYIEAELLNYTDGNGVKNEIKIIIYSGRVDNGVEKAQNKFFFKDGMLINNIVKITIEPYVRPSDVLSHEIGHIFGLALFKQKYVDACKVLHDCQEPVNRNHTQSKSAMDWQEAYNNLKKYYPIPQTNFYNYGKY</sequence>
<evidence type="ECO:0000256" key="1">
    <source>
        <dbReference type="SAM" id="MobiDB-lite"/>
    </source>
</evidence>
<dbReference type="NCBIfam" id="TIGR03696">
    <property type="entry name" value="Rhs_assc_core"/>
    <property type="match status" value="1"/>
</dbReference>
<evidence type="ECO:0000313" key="3">
    <source>
        <dbReference type="Proteomes" id="UP001203342"/>
    </source>
</evidence>
<dbReference type="InterPro" id="IPR050708">
    <property type="entry name" value="T6SS_VgrG/RHS"/>
</dbReference>
<feature type="compositionally biased region" description="Polar residues" evidence="1">
    <location>
        <begin position="7"/>
        <end position="21"/>
    </location>
</feature>